<evidence type="ECO:0000313" key="2">
    <source>
        <dbReference type="EMBL" id="MBP2032878.1"/>
    </source>
</evidence>
<dbReference type="Proteomes" id="UP001519307">
    <property type="component" value="Unassembled WGS sequence"/>
</dbReference>
<dbReference type="InterPro" id="IPR053788">
    <property type="entry name" value="CPC_1213-like"/>
</dbReference>
<organism evidence="2 3">
    <name type="scientific">Clostridium algifaecis</name>
    <dbReference type="NCBI Taxonomy" id="1472040"/>
    <lineage>
        <taxon>Bacteria</taxon>
        <taxon>Bacillati</taxon>
        <taxon>Bacillota</taxon>
        <taxon>Clostridia</taxon>
        <taxon>Eubacteriales</taxon>
        <taxon>Clostridiaceae</taxon>
        <taxon>Clostridium</taxon>
    </lineage>
</organism>
<accession>A0ABS4KS65</accession>
<evidence type="ECO:0000313" key="3">
    <source>
        <dbReference type="Proteomes" id="UP001519307"/>
    </source>
</evidence>
<reference evidence="2 3" key="1">
    <citation type="submission" date="2021-03" db="EMBL/GenBank/DDBJ databases">
        <title>Genomic Encyclopedia of Type Strains, Phase IV (KMG-IV): sequencing the most valuable type-strain genomes for metagenomic binning, comparative biology and taxonomic classification.</title>
        <authorList>
            <person name="Goeker M."/>
        </authorList>
    </citation>
    <scope>NUCLEOTIDE SEQUENCE [LARGE SCALE GENOMIC DNA]</scope>
    <source>
        <strain evidence="2 3">DSM 28783</strain>
    </source>
</reference>
<name>A0ABS4KS65_9CLOT</name>
<dbReference type="EMBL" id="JAGGLM010000008">
    <property type="protein sequence ID" value="MBP2032878.1"/>
    <property type="molecule type" value="Genomic_DNA"/>
</dbReference>
<proteinExistence type="predicted"/>
<keyword evidence="3" id="KW-1185">Reference proteome</keyword>
<dbReference type="RefSeq" id="WP_209702037.1">
    <property type="nucleotide sequence ID" value="NZ_JAGGLM010000008.1"/>
</dbReference>
<sequence length="46" mass="5375">MQNKIKHTTNTDKKEDGKFKKKHINHDPQAESSRSKFNAPSEKHLD</sequence>
<feature type="region of interest" description="Disordered" evidence="1">
    <location>
        <begin position="1"/>
        <end position="46"/>
    </location>
</feature>
<comment type="caution">
    <text evidence="2">The sequence shown here is derived from an EMBL/GenBank/DDBJ whole genome shotgun (WGS) entry which is preliminary data.</text>
</comment>
<gene>
    <name evidence="2" type="ORF">J2Z42_001557</name>
</gene>
<protein>
    <submittedName>
        <fullName evidence="2">Ubiquitin</fullName>
    </submittedName>
</protein>
<evidence type="ECO:0000256" key="1">
    <source>
        <dbReference type="SAM" id="MobiDB-lite"/>
    </source>
</evidence>
<dbReference type="NCBIfam" id="NF040908">
    <property type="entry name" value="CPC_1213_fam"/>
    <property type="match status" value="1"/>
</dbReference>
<feature type="compositionally biased region" description="Basic and acidic residues" evidence="1">
    <location>
        <begin position="9"/>
        <end position="18"/>
    </location>
</feature>